<gene>
    <name evidence="1" type="ORF">JBW_03108</name>
</gene>
<sequence>MTLEEKEVFRLSLLSAFVAEHSLALTPVKDQDHKSYWRCQKTLCHDAFLE</sequence>
<dbReference type="HOGENOM" id="CLU_3120899_0_0_9"/>
<accession>I9NVA2</accession>
<organism evidence="1 2">
    <name type="scientific">Pelosinus fermentans JBW45</name>
    <dbReference type="NCBI Taxonomy" id="1192197"/>
    <lineage>
        <taxon>Bacteria</taxon>
        <taxon>Bacillati</taxon>
        <taxon>Bacillota</taxon>
        <taxon>Negativicutes</taxon>
        <taxon>Selenomonadales</taxon>
        <taxon>Sporomusaceae</taxon>
        <taxon>Pelosinus</taxon>
    </lineage>
</organism>
<evidence type="ECO:0000313" key="2">
    <source>
        <dbReference type="Proteomes" id="UP000005361"/>
    </source>
</evidence>
<name>I9NVA2_9FIRM</name>
<dbReference type="Proteomes" id="UP000005361">
    <property type="component" value="Chromosome"/>
</dbReference>
<protein>
    <submittedName>
        <fullName evidence="1">Uncharacterized protein</fullName>
    </submittedName>
</protein>
<dbReference type="EMBL" id="CP010978">
    <property type="protein sequence ID" value="AJQ28449.1"/>
    <property type="molecule type" value="Genomic_DNA"/>
</dbReference>
<evidence type="ECO:0000313" key="1">
    <source>
        <dbReference type="EMBL" id="AJQ28449.1"/>
    </source>
</evidence>
<dbReference type="KEGG" id="pft:JBW_03108"/>
<dbReference type="AlphaFoldDB" id="I9NVA2"/>
<reference evidence="1 2" key="1">
    <citation type="journal article" date="2015" name="Genome Announc.">
        <title>Complete Genome Sequence of Pelosinus fermentans JBW45, a Member of a Remarkably Competitive Group of Negativicutes in the Firmicutes Phylum.</title>
        <authorList>
            <person name="De Leon K.B."/>
            <person name="Utturkar S.M."/>
            <person name="Camilleri L.B."/>
            <person name="Elias D.A."/>
            <person name="Arkin A.P."/>
            <person name="Fields M.W."/>
            <person name="Brown S.D."/>
            <person name="Wall J.D."/>
        </authorList>
    </citation>
    <scope>NUCLEOTIDE SEQUENCE [LARGE SCALE GENOMIC DNA]</scope>
    <source>
        <strain evidence="1 2">JBW45</strain>
    </source>
</reference>
<reference evidence="2" key="2">
    <citation type="submission" date="2015-02" db="EMBL/GenBank/DDBJ databases">
        <title>Complete Genome Sequence of Pelosinus fermentans JBW45.</title>
        <authorList>
            <person name="De Leon K.B."/>
            <person name="Utturkar S.M."/>
            <person name="Camilleri L.B."/>
            <person name="Arkin A.P."/>
            <person name="Fields M.W."/>
            <person name="Brown S.D."/>
            <person name="Wall J.D."/>
        </authorList>
    </citation>
    <scope>NUCLEOTIDE SEQUENCE [LARGE SCALE GENOMIC DNA]</scope>
    <source>
        <strain evidence="2">JBW45</strain>
    </source>
</reference>
<proteinExistence type="predicted"/>